<dbReference type="InterPro" id="IPR031345">
    <property type="entry name" value="T9SS_Plug_N"/>
</dbReference>
<reference evidence="4" key="1">
    <citation type="journal article" date="2019" name="Int. J. Syst. Evol. Microbiol.">
        <title>The Global Catalogue of Microorganisms (GCM) 10K type strain sequencing project: providing services to taxonomists for standard genome sequencing and annotation.</title>
        <authorList>
            <consortium name="The Broad Institute Genomics Platform"/>
            <consortium name="The Broad Institute Genome Sequencing Center for Infectious Disease"/>
            <person name="Wu L."/>
            <person name="Ma J."/>
        </authorList>
    </citation>
    <scope>NUCLEOTIDE SEQUENCE [LARGE SCALE GENOMIC DNA]</scope>
    <source>
        <strain evidence="4">CCUG 62952</strain>
    </source>
</reference>
<evidence type="ECO:0000313" key="3">
    <source>
        <dbReference type="EMBL" id="MFD0862690.1"/>
    </source>
</evidence>
<evidence type="ECO:0000256" key="1">
    <source>
        <dbReference type="SAM" id="SignalP"/>
    </source>
</evidence>
<comment type="caution">
    <text evidence="3">The sequence shown here is derived from an EMBL/GenBank/DDBJ whole genome shotgun (WGS) entry which is preliminary data.</text>
</comment>
<dbReference type="InterPro" id="IPR014756">
    <property type="entry name" value="Ig_E-set"/>
</dbReference>
<dbReference type="Proteomes" id="UP001596978">
    <property type="component" value="Unassembled WGS sequence"/>
</dbReference>
<keyword evidence="1" id="KW-0732">Signal</keyword>
<feature type="signal peptide" evidence="1">
    <location>
        <begin position="1"/>
        <end position="20"/>
    </location>
</feature>
<dbReference type="RefSeq" id="WP_386408054.1">
    <property type="nucleotide sequence ID" value="NZ_JBHTJH010000010.1"/>
</dbReference>
<evidence type="ECO:0000259" key="2">
    <source>
        <dbReference type="Pfam" id="PF17116"/>
    </source>
</evidence>
<name>A0ABW3CYU7_9FLAO</name>
<keyword evidence="4" id="KW-1185">Reference proteome</keyword>
<protein>
    <submittedName>
        <fullName evidence="3">DUF5103 domain-containing protein</fullName>
    </submittedName>
</protein>
<dbReference type="EMBL" id="JBHTJH010000010">
    <property type="protein sequence ID" value="MFD0862690.1"/>
    <property type="molecule type" value="Genomic_DNA"/>
</dbReference>
<feature type="domain" description="Type 9 secretion system plug protein N-terminal" evidence="2">
    <location>
        <begin position="32"/>
        <end position="153"/>
    </location>
</feature>
<dbReference type="SUPFAM" id="SSF81296">
    <property type="entry name" value="E set domains"/>
    <property type="match status" value="1"/>
</dbReference>
<gene>
    <name evidence="3" type="ORF">ACFQ1M_10790</name>
</gene>
<evidence type="ECO:0000313" key="4">
    <source>
        <dbReference type="Proteomes" id="UP001596978"/>
    </source>
</evidence>
<sequence length="415" mass="48159">MRKNVQHFLFFFLVSFILFAQVQHEVNPPEYIKSIVFKGPLEGDQFPIIKLGEPVTLNFDDLTATEPDYYYTLTHCNYDWTPSNLVKQQYLRGVDNVRILNYQNSFNTLQPYSNFRLQIPNNQTGILLSGNYILKVFDNQQELMFSRRFVVYEDLATVGVSIARPRDLSVFNEKQSVQFIINAGDLQLRNPNQEVKVAVLKNYHWDSAITDLKPQFVLGNQLTYRYDKASSFWAGNEFFNFENKDIRGATVNIASVKIDAIYHNYLYTNESRKDEPYTYFPDINGDFLITVLNRDPFIEADYAFIYFSLDYPKVPNSKSVHIYGKFNNYAVDDSTRMEYDDETGLYHAKLLLKQGFYNYKYVVVDKKGTIDENAICGNFLPTENNYLVLVYFRKFGALYDTLIGIGSGNSSTLTN</sequence>
<dbReference type="InterPro" id="IPR013783">
    <property type="entry name" value="Ig-like_fold"/>
</dbReference>
<dbReference type="Pfam" id="PF17116">
    <property type="entry name" value="T9SS_plug_1st"/>
    <property type="match status" value="1"/>
</dbReference>
<dbReference type="Gene3D" id="2.60.40.10">
    <property type="entry name" value="Immunoglobulins"/>
    <property type="match status" value="1"/>
</dbReference>
<proteinExistence type="predicted"/>
<accession>A0ABW3CYU7</accession>
<organism evidence="3 4">
    <name type="scientific">Sungkyunkwania multivorans</name>
    <dbReference type="NCBI Taxonomy" id="1173618"/>
    <lineage>
        <taxon>Bacteria</taxon>
        <taxon>Pseudomonadati</taxon>
        <taxon>Bacteroidota</taxon>
        <taxon>Flavobacteriia</taxon>
        <taxon>Flavobacteriales</taxon>
        <taxon>Flavobacteriaceae</taxon>
        <taxon>Sungkyunkwania</taxon>
    </lineage>
</organism>
<feature type="chain" id="PRO_5046125616" evidence="1">
    <location>
        <begin position="21"/>
        <end position="415"/>
    </location>
</feature>